<feature type="coiled-coil region" evidence="1">
    <location>
        <begin position="286"/>
        <end position="313"/>
    </location>
</feature>
<evidence type="ECO:0000256" key="1">
    <source>
        <dbReference type="SAM" id="Coils"/>
    </source>
</evidence>
<dbReference type="RefSeq" id="WP_022502507.1">
    <property type="nucleotide sequence ID" value="NZ_JBBMEQ010000009.1"/>
</dbReference>
<protein>
    <recommendedName>
        <fullName evidence="4">PD-(D/E)XK nuclease family transposase</fullName>
    </recommendedName>
</protein>
<comment type="caution">
    <text evidence="2">The sequence shown here is derived from an EMBL/GenBank/DDBJ whole genome shotgun (WGS) entry which is preliminary data.</text>
</comment>
<gene>
    <name evidence="2" type="ORF">WMO14_11370</name>
</gene>
<evidence type="ECO:0000313" key="3">
    <source>
        <dbReference type="Proteomes" id="UP001442364"/>
    </source>
</evidence>
<accession>A0ABV1BXI9</accession>
<reference evidence="2 3" key="1">
    <citation type="submission" date="2024-03" db="EMBL/GenBank/DDBJ databases">
        <title>Human intestinal bacterial collection.</title>
        <authorList>
            <person name="Pauvert C."/>
            <person name="Hitch T.C.A."/>
            <person name="Clavel T."/>
        </authorList>
    </citation>
    <scope>NUCLEOTIDE SEQUENCE [LARGE SCALE GENOMIC DNA]</scope>
    <source>
        <strain evidence="2 3">CLA-AA-H255</strain>
    </source>
</reference>
<name>A0ABV1BXI9_9FIRM</name>
<evidence type="ECO:0008006" key="4">
    <source>
        <dbReference type="Google" id="ProtNLM"/>
    </source>
</evidence>
<sequence>MKYQRVTTHLAETMSKLDVDKAMRDDYAKCILADPQILANIVKVIVPEFREYSIKDIIPCIGETIVSLTVPEKLCIKIESDGTEDVDIKDGKIIYDIRFPLYYNNRTIKILVNVEAQKSISYTKLGYHIESRMVYYMARLVSSQKNVEFIKSNYDDIKDVYSIWICMDTEADEDSIIELGLQPRVIYGNTSWLPQRSIMNGAVIRIRSRADVEESKNRLIAMLEVLFSGRARQDKMNQLEEYGLEMTTELEGCVNDMCNISDLLVEESEERGERRGMERGEKQARLDSIRTLMRKLNQTAEEAMDTLDIEEKDRETYRKLL</sequence>
<keyword evidence="1" id="KW-0175">Coiled coil</keyword>
<dbReference type="EMBL" id="JBBMER010000009">
    <property type="protein sequence ID" value="MEQ2380459.1"/>
    <property type="molecule type" value="Genomic_DNA"/>
</dbReference>
<evidence type="ECO:0000313" key="2">
    <source>
        <dbReference type="EMBL" id="MEQ2380459.1"/>
    </source>
</evidence>
<keyword evidence="3" id="KW-1185">Reference proteome</keyword>
<organism evidence="2 3">
    <name type="scientific">[Lactobacillus] rogosae</name>
    <dbReference type="NCBI Taxonomy" id="706562"/>
    <lineage>
        <taxon>Bacteria</taxon>
        <taxon>Bacillati</taxon>
        <taxon>Bacillota</taxon>
        <taxon>Clostridia</taxon>
        <taxon>Lachnospirales</taxon>
        <taxon>Lachnospiraceae</taxon>
        <taxon>Lachnospira</taxon>
    </lineage>
</organism>
<dbReference type="Proteomes" id="UP001442364">
    <property type="component" value="Unassembled WGS sequence"/>
</dbReference>
<proteinExistence type="predicted"/>